<sequence length="732" mass="81161">METTSVTAKAVGRQLSLADEFQDLYATTKAKVGDEDLAHIRNVTAYAKAIDARRLELLHNGGPKAAGRAIVLEMLYRLLQFSELGHNIIHGSYDHLPNGGEYHSDHYQWDFNVDVDQWKVMHHEGHHPNTNILGEDHDLGYSVIRAQAAQDWFGHHALQLGIVGAAVPFFAQLAPFIVANSARHMDGTPFFSRDTLRAPARVAYRDTVRRLITEPLGAGSRFLPTLLANHIGGVAGYVAVLFLVVIEHHAGDVEVFPNPGPDETRDEYYSRQIRATRNFLRSEKLDSALEQILDEEVPFENRPDFRIFYGGLDTHVEHHLFPDLPPNRQREIASEVKEIVLRHGLPYHETPLGDTAALTLQALTGFSIPLGERELSRPLKLLKQPFSLVRRLAFGATYRTLPEAPYLDKPRFYNVPVKVVGTRRLAGGQARLIRLEKPHAWHGIRWEAGAFISVRVEHGDEVRVRQYSLVHDSAGSDTMDICVKRVDGGRVSNLLNDTIRTGSYVTVVGAPTATGGLVMAEVPRKALFIAGGVGITPIISQLRKIAREGTANDAVLLYFNRDERSIIFEREIRELGREAGITVHLFTGIHPSASVIEGLVADAADRETFVCAPTGLVDSVRWHLSALGQTPDRFHTESFAPPELTRPVDDGRRYTVTFKRSERKVQIDGATTLLEAAGNVGIRVPTGCLRGLCRACVTPKLSGTTQHEVKSEPMDRITVCDSLACSDVELDL</sequence>
<feature type="domain" description="2Fe-2S ferredoxin-type" evidence="4">
    <location>
        <begin position="654"/>
        <end position="732"/>
    </location>
</feature>
<dbReference type="Pfam" id="PF00111">
    <property type="entry name" value="Fer2"/>
    <property type="match status" value="1"/>
</dbReference>
<dbReference type="InterPro" id="IPR008333">
    <property type="entry name" value="Cbr1-like_FAD-bd_dom"/>
</dbReference>
<dbReference type="RefSeq" id="WP_169594310.1">
    <property type="nucleotide sequence ID" value="NZ_VCQU01000015.1"/>
</dbReference>
<reference evidence="6 7" key="2">
    <citation type="submission" date="2020-06" db="EMBL/GenBank/DDBJ databases">
        <title>Antribacter stalactiti gen. nov., sp. nov., a new member of the family Nacardiaceae isolated from a cave.</title>
        <authorList>
            <person name="Kim I.S."/>
        </authorList>
    </citation>
    <scope>NUCLEOTIDE SEQUENCE [LARGE SCALE GENOMIC DNA]</scope>
    <source>
        <strain evidence="6 7">YC2-7</strain>
    </source>
</reference>
<dbReference type="InterPro" id="IPR001041">
    <property type="entry name" value="2Fe-2S_ferredoxin-type"/>
</dbReference>
<feature type="domain" description="FAD-binding FR-type" evidence="5">
    <location>
        <begin position="412"/>
        <end position="518"/>
    </location>
</feature>
<dbReference type="SUPFAM" id="SSF63380">
    <property type="entry name" value="Riboflavin synthase domain-like"/>
    <property type="match status" value="1"/>
</dbReference>
<dbReference type="InterPro" id="IPR036010">
    <property type="entry name" value="2Fe-2S_ferredoxin-like_sf"/>
</dbReference>
<dbReference type="GO" id="GO:0016491">
    <property type="term" value="F:oxidoreductase activity"/>
    <property type="evidence" value="ECO:0007669"/>
    <property type="project" value="InterPro"/>
</dbReference>
<dbReference type="InterPro" id="IPR050415">
    <property type="entry name" value="MRET"/>
</dbReference>
<dbReference type="SUPFAM" id="SSF54292">
    <property type="entry name" value="2Fe-2S ferredoxin-like"/>
    <property type="match status" value="1"/>
</dbReference>
<dbReference type="CDD" id="cd00207">
    <property type="entry name" value="fer2"/>
    <property type="match status" value="1"/>
</dbReference>
<name>A0A848KMY3_9NOCA</name>
<gene>
    <name evidence="6" type="ORF">FGL95_29855</name>
</gene>
<evidence type="ECO:0000313" key="6">
    <source>
        <dbReference type="EMBL" id="NMN99236.1"/>
    </source>
</evidence>
<evidence type="ECO:0000259" key="5">
    <source>
        <dbReference type="PROSITE" id="PS51384"/>
    </source>
</evidence>
<evidence type="ECO:0000256" key="2">
    <source>
        <dbReference type="ARBA" id="ARBA00022714"/>
    </source>
</evidence>
<dbReference type="GO" id="GO:0006629">
    <property type="term" value="P:lipid metabolic process"/>
    <property type="evidence" value="ECO:0007669"/>
    <property type="project" value="InterPro"/>
</dbReference>
<dbReference type="Pfam" id="PF00487">
    <property type="entry name" value="FA_desaturase"/>
    <property type="match status" value="1"/>
</dbReference>
<dbReference type="PROSITE" id="PS51085">
    <property type="entry name" value="2FE2S_FER_2"/>
    <property type="match status" value="1"/>
</dbReference>
<keyword evidence="2" id="KW-0479">Metal-binding</keyword>
<keyword evidence="7" id="KW-1185">Reference proteome</keyword>
<dbReference type="Pfam" id="PF00970">
    <property type="entry name" value="FAD_binding_6"/>
    <property type="match status" value="1"/>
</dbReference>
<dbReference type="Gene3D" id="2.40.30.10">
    <property type="entry name" value="Translation factors"/>
    <property type="match status" value="1"/>
</dbReference>
<accession>A0A848KMY3</accession>
<dbReference type="InterPro" id="IPR001433">
    <property type="entry name" value="OxRdtase_FAD/NAD-bd"/>
</dbReference>
<dbReference type="InterPro" id="IPR017927">
    <property type="entry name" value="FAD-bd_FR_type"/>
</dbReference>
<evidence type="ECO:0000256" key="3">
    <source>
        <dbReference type="ARBA" id="ARBA00023014"/>
    </source>
</evidence>
<dbReference type="PRINTS" id="PR00409">
    <property type="entry name" value="PHDIOXRDTASE"/>
</dbReference>
<dbReference type="InterPro" id="IPR012675">
    <property type="entry name" value="Beta-grasp_dom_sf"/>
</dbReference>
<keyword evidence="2" id="KW-0408">Iron</keyword>
<keyword evidence="2" id="KW-0001">2Fe-2S</keyword>
<dbReference type="InterPro" id="IPR017938">
    <property type="entry name" value="Riboflavin_synthase-like_b-brl"/>
</dbReference>
<dbReference type="GO" id="GO:0051537">
    <property type="term" value="F:2 iron, 2 sulfur cluster binding"/>
    <property type="evidence" value="ECO:0007669"/>
    <property type="project" value="UniProtKB-KW"/>
</dbReference>
<organism evidence="6 7">
    <name type="scientific">Antrihabitans stalactiti</name>
    <dbReference type="NCBI Taxonomy" id="2584121"/>
    <lineage>
        <taxon>Bacteria</taxon>
        <taxon>Bacillati</taxon>
        <taxon>Actinomycetota</taxon>
        <taxon>Actinomycetes</taxon>
        <taxon>Mycobacteriales</taxon>
        <taxon>Nocardiaceae</taxon>
        <taxon>Antrihabitans</taxon>
    </lineage>
</organism>
<dbReference type="Gene3D" id="3.10.20.30">
    <property type="match status" value="1"/>
</dbReference>
<dbReference type="AlphaFoldDB" id="A0A848KMY3"/>
<evidence type="ECO:0000259" key="4">
    <source>
        <dbReference type="PROSITE" id="PS51085"/>
    </source>
</evidence>
<evidence type="ECO:0000256" key="1">
    <source>
        <dbReference type="ARBA" id="ARBA00001974"/>
    </source>
</evidence>
<dbReference type="Gene3D" id="3.40.50.80">
    <property type="entry name" value="Nucleotide-binding domain of ferredoxin-NADP reductase (FNR) module"/>
    <property type="match status" value="1"/>
</dbReference>
<dbReference type="SUPFAM" id="SSF52343">
    <property type="entry name" value="Ferredoxin reductase-like, C-terminal NADP-linked domain"/>
    <property type="match status" value="1"/>
</dbReference>
<evidence type="ECO:0000313" key="7">
    <source>
        <dbReference type="Proteomes" id="UP000535543"/>
    </source>
</evidence>
<dbReference type="PROSITE" id="PS51384">
    <property type="entry name" value="FAD_FR"/>
    <property type="match status" value="1"/>
</dbReference>
<protein>
    <submittedName>
        <fullName evidence="6">2Fe-2S iron-sulfur cluster binding domain-containing protein</fullName>
    </submittedName>
</protein>
<dbReference type="InterPro" id="IPR039261">
    <property type="entry name" value="FNR_nucleotide-bd"/>
</dbReference>
<dbReference type="PANTHER" id="PTHR47354">
    <property type="entry name" value="NADH OXIDOREDUCTASE HCR"/>
    <property type="match status" value="1"/>
</dbReference>
<dbReference type="EMBL" id="VCQU01000015">
    <property type="protein sequence ID" value="NMN99236.1"/>
    <property type="molecule type" value="Genomic_DNA"/>
</dbReference>
<comment type="cofactor">
    <cofactor evidence="1">
        <name>FAD</name>
        <dbReference type="ChEBI" id="CHEBI:57692"/>
    </cofactor>
</comment>
<keyword evidence="3" id="KW-0411">Iron-sulfur</keyword>
<comment type="caution">
    <text evidence="6">The sequence shown here is derived from an EMBL/GenBank/DDBJ whole genome shotgun (WGS) entry which is preliminary data.</text>
</comment>
<reference evidence="6 7" key="1">
    <citation type="submission" date="2019-05" db="EMBL/GenBank/DDBJ databases">
        <authorList>
            <person name="Lee S.D."/>
        </authorList>
    </citation>
    <scope>NUCLEOTIDE SEQUENCE [LARGE SCALE GENOMIC DNA]</scope>
    <source>
        <strain evidence="6 7">YC2-7</strain>
    </source>
</reference>
<dbReference type="PANTHER" id="PTHR47354:SF5">
    <property type="entry name" value="PROTEIN RFBI"/>
    <property type="match status" value="1"/>
</dbReference>
<dbReference type="Pfam" id="PF00175">
    <property type="entry name" value="NAD_binding_1"/>
    <property type="match status" value="1"/>
</dbReference>
<dbReference type="Proteomes" id="UP000535543">
    <property type="component" value="Unassembled WGS sequence"/>
</dbReference>
<dbReference type="InterPro" id="IPR005804">
    <property type="entry name" value="FA_desaturase_dom"/>
</dbReference>
<proteinExistence type="predicted"/>